<comment type="caution">
    <text evidence="1">The sequence shown here is derived from an EMBL/GenBank/DDBJ whole genome shotgun (WGS) entry which is preliminary data.</text>
</comment>
<organism evidence="1 2">
    <name type="scientific">Choristoneura fumiferana</name>
    <name type="common">Spruce budworm moth</name>
    <name type="synonym">Archips fumiferana</name>
    <dbReference type="NCBI Taxonomy" id="7141"/>
    <lineage>
        <taxon>Eukaryota</taxon>
        <taxon>Metazoa</taxon>
        <taxon>Ecdysozoa</taxon>
        <taxon>Arthropoda</taxon>
        <taxon>Hexapoda</taxon>
        <taxon>Insecta</taxon>
        <taxon>Pterygota</taxon>
        <taxon>Neoptera</taxon>
        <taxon>Endopterygota</taxon>
        <taxon>Lepidoptera</taxon>
        <taxon>Glossata</taxon>
        <taxon>Ditrysia</taxon>
        <taxon>Tortricoidea</taxon>
        <taxon>Tortricidae</taxon>
        <taxon>Tortricinae</taxon>
        <taxon>Choristoneura</taxon>
    </lineage>
</organism>
<reference evidence="1 2" key="1">
    <citation type="journal article" date="2022" name="Genome Biol. Evol.">
        <title>The Spruce Budworm Genome: Reconstructing the Evolutionary History of Antifreeze Proteins.</title>
        <authorList>
            <person name="Beliveau C."/>
            <person name="Gagne P."/>
            <person name="Picq S."/>
            <person name="Vernygora O."/>
            <person name="Keeling C.I."/>
            <person name="Pinkney K."/>
            <person name="Doucet D."/>
            <person name="Wen F."/>
            <person name="Johnston J.S."/>
            <person name="Maaroufi H."/>
            <person name="Boyle B."/>
            <person name="Laroche J."/>
            <person name="Dewar K."/>
            <person name="Juretic N."/>
            <person name="Blackburn G."/>
            <person name="Nisole A."/>
            <person name="Brunet B."/>
            <person name="Brandao M."/>
            <person name="Lumley L."/>
            <person name="Duan J."/>
            <person name="Quan G."/>
            <person name="Lucarotti C.J."/>
            <person name="Roe A.D."/>
            <person name="Sperling F.A.H."/>
            <person name="Levesque R.C."/>
            <person name="Cusson M."/>
        </authorList>
    </citation>
    <scope>NUCLEOTIDE SEQUENCE [LARGE SCALE GENOMIC DNA]</scope>
    <source>
        <strain evidence="1">Glfc:IPQL:Cfum</strain>
    </source>
</reference>
<dbReference type="EMBL" id="CM046118">
    <property type="protein sequence ID" value="KAI8438750.1"/>
    <property type="molecule type" value="Genomic_DNA"/>
</dbReference>
<evidence type="ECO:0000313" key="1">
    <source>
        <dbReference type="EMBL" id="KAI8438750.1"/>
    </source>
</evidence>
<proteinExistence type="predicted"/>
<gene>
    <name evidence="1" type="ORF">MSG28_011155</name>
</gene>
<accession>A0ACC0KQZ6</accession>
<name>A0ACC0KQZ6_CHOFU</name>
<protein>
    <submittedName>
        <fullName evidence="1">Uncharacterized protein</fullName>
    </submittedName>
</protein>
<sequence>MSKSQSKYEKEEREKSTQKKTDEALDGIQKSLQSLTASVAKSLKPADLDNNLTTDEDPVARRLDATDVKIDAVKQEIENLRIALSKDNLRSMCVEAALEDGHPFNKHMSEAEKLLNKYELKLNEYNGSRVQTDFVPLSEVSLADEAWHSKMTEVMERQEKEIKTIQQLLGDAESMWKDLPRLADLRVATNQTLAAIASAQAGLKEDGEQAVSKVTTKLREMSDRLVATNEDIQQSLTQGNTMSERAYGDITRSYDTLRTEVQLLSKNEHVLLTTADNVLATKKRIEYGVHQILVEVGELVRAQGKTLNKTVHDRFDSIEQTIVENQTTALGNLSTKIESEMSQVWRQIGIMYQQLTASKMSLDRLTEQTDQYVNKSVATMDSMKEKVTKITTRMVEVDDNLNYLLGRLSLVTQEFGHIKTGLGDALDKVKTSLNSVQSKIEDAGPGPHNIDSAELTT</sequence>
<dbReference type="Proteomes" id="UP001064048">
    <property type="component" value="Chromosome 18"/>
</dbReference>
<evidence type="ECO:0000313" key="2">
    <source>
        <dbReference type="Proteomes" id="UP001064048"/>
    </source>
</evidence>
<keyword evidence="2" id="KW-1185">Reference proteome</keyword>